<keyword evidence="6" id="KW-0464">Manganese</keyword>
<dbReference type="SUPFAM" id="SSF55811">
    <property type="entry name" value="Nudix"/>
    <property type="match status" value="1"/>
</dbReference>
<evidence type="ECO:0000256" key="4">
    <source>
        <dbReference type="ARBA" id="ARBA00022801"/>
    </source>
</evidence>
<sequence>MKKKGFSVRRPGIIGEEAFRKYAVLIPLIEVSGIPHLLFEKRSGKLKHQPGEICFPGGKLEPGESLKACAVRETMEELLVQRKQIKVLGPGDIYLSPFNLMIQPFIGTIKDYKDTFSTDEVQAVIKVPLDFFRSNAPKTYTSQLIQEPPKDFPYEWIPGGMEYPWVKGNHSISFYQYEDTTIWGMTAQMATSAVRLMEKYHII</sequence>
<evidence type="ECO:0000313" key="9">
    <source>
        <dbReference type="Proteomes" id="UP001163115"/>
    </source>
</evidence>
<organism evidence="8 9">
    <name type="scientific">Lacrimispora xylanolytica</name>
    <dbReference type="NCBI Taxonomy" id="29375"/>
    <lineage>
        <taxon>Bacteria</taxon>
        <taxon>Bacillati</taxon>
        <taxon>Bacillota</taxon>
        <taxon>Clostridia</taxon>
        <taxon>Lachnospirales</taxon>
        <taxon>Lachnospiraceae</taxon>
        <taxon>Lacrimispora</taxon>
    </lineage>
</organism>
<dbReference type="Proteomes" id="UP001163115">
    <property type="component" value="Chromosome"/>
</dbReference>
<comment type="cofactor">
    <cofactor evidence="1">
        <name>Mn(2+)</name>
        <dbReference type="ChEBI" id="CHEBI:29035"/>
    </cofactor>
</comment>
<evidence type="ECO:0000256" key="5">
    <source>
        <dbReference type="ARBA" id="ARBA00022842"/>
    </source>
</evidence>
<dbReference type="PANTHER" id="PTHR12992:SF11">
    <property type="entry name" value="MITOCHONDRIAL COENZYME A DIPHOSPHATASE NUDT8"/>
    <property type="match status" value="1"/>
</dbReference>
<evidence type="ECO:0000259" key="7">
    <source>
        <dbReference type="PROSITE" id="PS51462"/>
    </source>
</evidence>
<dbReference type="PROSITE" id="PS51462">
    <property type="entry name" value="NUDIX"/>
    <property type="match status" value="1"/>
</dbReference>
<dbReference type="InterPro" id="IPR045121">
    <property type="entry name" value="CoAse"/>
</dbReference>
<proteinExistence type="predicted"/>
<reference evidence="8" key="1">
    <citation type="submission" date="2022-11" db="EMBL/GenBank/DDBJ databases">
        <title>Lacrimispora xylanolytica sy1, complete genome.</title>
        <authorList>
            <person name="Choi S."/>
        </authorList>
    </citation>
    <scope>NUCLEOTIDE SEQUENCE</scope>
    <source>
        <strain evidence="8">Sy1</strain>
    </source>
</reference>
<evidence type="ECO:0000256" key="2">
    <source>
        <dbReference type="ARBA" id="ARBA00001946"/>
    </source>
</evidence>
<evidence type="ECO:0000256" key="1">
    <source>
        <dbReference type="ARBA" id="ARBA00001936"/>
    </source>
</evidence>
<keyword evidence="4" id="KW-0378">Hydrolase</keyword>
<evidence type="ECO:0000313" key="8">
    <source>
        <dbReference type="EMBL" id="WAJ24445.1"/>
    </source>
</evidence>
<keyword evidence="9" id="KW-1185">Reference proteome</keyword>
<accession>A0ABY7ADN8</accession>
<protein>
    <submittedName>
        <fullName evidence="8">CoA pyrophosphatase</fullName>
    </submittedName>
</protein>
<dbReference type="RefSeq" id="WP_268115551.1">
    <property type="nucleotide sequence ID" value="NZ_CP113524.1"/>
</dbReference>
<evidence type="ECO:0000256" key="6">
    <source>
        <dbReference type="ARBA" id="ARBA00023211"/>
    </source>
</evidence>
<dbReference type="Gene3D" id="3.90.79.10">
    <property type="entry name" value="Nucleoside Triphosphate Pyrophosphohydrolase"/>
    <property type="match status" value="1"/>
</dbReference>
<keyword evidence="5" id="KW-0460">Magnesium</keyword>
<evidence type="ECO:0000256" key="3">
    <source>
        <dbReference type="ARBA" id="ARBA00022723"/>
    </source>
</evidence>
<comment type="cofactor">
    <cofactor evidence="2">
        <name>Mg(2+)</name>
        <dbReference type="ChEBI" id="CHEBI:18420"/>
    </cofactor>
</comment>
<dbReference type="InterPro" id="IPR000086">
    <property type="entry name" value="NUDIX_hydrolase_dom"/>
</dbReference>
<gene>
    <name evidence="8" type="ORF">OW255_02660</name>
</gene>
<dbReference type="EMBL" id="CP113524">
    <property type="protein sequence ID" value="WAJ24445.1"/>
    <property type="molecule type" value="Genomic_DNA"/>
</dbReference>
<dbReference type="InterPro" id="IPR015797">
    <property type="entry name" value="NUDIX_hydrolase-like_dom_sf"/>
</dbReference>
<feature type="domain" description="Nudix hydrolase" evidence="7">
    <location>
        <begin position="19"/>
        <end position="151"/>
    </location>
</feature>
<dbReference type="PANTHER" id="PTHR12992">
    <property type="entry name" value="NUDIX HYDROLASE"/>
    <property type="match status" value="1"/>
</dbReference>
<dbReference type="Pfam" id="PF00293">
    <property type="entry name" value="NUDIX"/>
    <property type="match status" value="1"/>
</dbReference>
<dbReference type="CDD" id="cd03426">
    <property type="entry name" value="NUDIX_CoAse_Nudt7"/>
    <property type="match status" value="1"/>
</dbReference>
<name>A0ABY7ADN8_9FIRM</name>
<keyword evidence="3" id="KW-0479">Metal-binding</keyword>